<evidence type="ECO:0000313" key="1">
    <source>
        <dbReference type="EMBL" id="NIZ41066.1"/>
    </source>
</evidence>
<dbReference type="RefSeq" id="WP_167700645.1">
    <property type="nucleotide sequence ID" value="NZ_CP118174.1"/>
</dbReference>
<evidence type="ECO:0000313" key="2">
    <source>
        <dbReference type="Proteomes" id="UP000711995"/>
    </source>
</evidence>
<dbReference type="Proteomes" id="UP000711995">
    <property type="component" value="Unassembled WGS sequence"/>
</dbReference>
<organism evidence="1 2">
    <name type="scientific">Entomospira entomophila</name>
    <dbReference type="NCBI Taxonomy" id="2719988"/>
    <lineage>
        <taxon>Bacteria</taxon>
        <taxon>Pseudomonadati</taxon>
        <taxon>Spirochaetota</taxon>
        <taxon>Spirochaetia</taxon>
        <taxon>Spirochaetales</taxon>
        <taxon>Spirochaetaceae</taxon>
        <taxon>Entomospira</taxon>
    </lineage>
</organism>
<gene>
    <name evidence="1" type="ORF">HCT14_06070</name>
</gene>
<comment type="caution">
    <text evidence="1">The sequence shown here is derived from an EMBL/GenBank/DDBJ whole genome shotgun (WGS) entry which is preliminary data.</text>
</comment>
<protein>
    <submittedName>
        <fullName evidence="1">Uncharacterized protein</fullName>
    </submittedName>
</protein>
<accession>A0A968GCS3</accession>
<proteinExistence type="predicted"/>
<keyword evidence="2" id="KW-1185">Reference proteome</keyword>
<reference evidence="1 2" key="1">
    <citation type="submission" date="2020-03" db="EMBL/GenBank/DDBJ databases">
        <title>Spirochaetal bacteria isolated from arthropods constitute a novel genus Entomospira genus novum within the order Spirochaetales.</title>
        <authorList>
            <person name="Grana-Miraglia L."/>
            <person name="Sikutova S."/>
            <person name="Fingerle V."/>
            <person name="Sing A."/>
            <person name="Castillo-Ramirez S."/>
            <person name="Margos G."/>
            <person name="Rudolf I."/>
        </authorList>
    </citation>
    <scope>NUCLEOTIDE SEQUENCE [LARGE SCALE GENOMIC DNA]</scope>
    <source>
        <strain evidence="1 2">BR193</strain>
    </source>
</reference>
<dbReference type="AlphaFoldDB" id="A0A968GCS3"/>
<sequence length="121" mass="14214">MRETKEARKSRMLAKISALKAEVATYGEEYHERFAAGMYRLLDEYGVYFSLNCVLNIITYIERNEPQLAMGDIGITLVRARVVITQEEYDFIASIRRQDEDEAMWYDFFGFNMNQFLVEKG</sequence>
<name>A0A968GCS3_9SPIO</name>
<dbReference type="EMBL" id="JAATLJ010000001">
    <property type="protein sequence ID" value="NIZ41066.1"/>
    <property type="molecule type" value="Genomic_DNA"/>
</dbReference>